<dbReference type="AlphaFoldDB" id="A0A6H9V1X4"/>
<keyword evidence="2" id="KW-1185">Reference proteome</keyword>
<dbReference type="Proteomes" id="UP000442707">
    <property type="component" value="Unassembled WGS sequence"/>
</dbReference>
<gene>
    <name evidence="1" type="ORF">F7R91_16405</name>
</gene>
<name>A0A6H9V1X4_9ACTN</name>
<sequence>MPQPNDAELTRLVACSAGTEIPDDEPNTGSPGGAPAASFTLLLEAVAGSAIGNNAAPYILDLVCIDETLAAPNSTMSVPGVAQAFNGASGWTLAGGNFIKTESFSIPVPAGVAGHVFHYIATLVDQAGQVVSFIHSPPFILV</sequence>
<proteinExistence type="predicted"/>
<accession>A0A6H9V1X4</accession>
<organism evidence="1 2">
    <name type="scientific">Streptomyces luteolifulvus</name>
    <dbReference type="NCBI Taxonomy" id="2615112"/>
    <lineage>
        <taxon>Bacteria</taxon>
        <taxon>Bacillati</taxon>
        <taxon>Actinomycetota</taxon>
        <taxon>Actinomycetes</taxon>
        <taxon>Kitasatosporales</taxon>
        <taxon>Streptomycetaceae</taxon>
        <taxon>Streptomyces</taxon>
    </lineage>
</organism>
<dbReference type="RefSeq" id="WP_150949485.1">
    <property type="nucleotide sequence ID" value="NZ_VZRB01000010.1"/>
</dbReference>
<protein>
    <submittedName>
        <fullName evidence="1">Uncharacterized protein</fullName>
    </submittedName>
</protein>
<evidence type="ECO:0000313" key="1">
    <source>
        <dbReference type="EMBL" id="KAB1145912.1"/>
    </source>
</evidence>
<dbReference type="EMBL" id="VZRB01000010">
    <property type="protein sequence ID" value="KAB1145912.1"/>
    <property type="molecule type" value="Genomic_DNA"/>
</dbReference>
<reference evidence="1 2" key="1">
    <citation type="submission" date="2019-09" db="EMBL/GenBank/DDBJ databases">
        <title>Screening of Novel Bioactive Compounds from Soil-Associated.</title>
        <authorList>
            <person name="Zhao S."/>
        </authorList>
    </citation>
    <scope>NUCLEOTIDE SEQUENCE [LARGE SCALE GENOMIC DNA]</scope>
    <source>
        <strain evidence="1 2">HIT-DPA4</strain>
    </source>
</reference>
<evidence type="ECO:0000313" key="2">
    <source>
        <dbReference type="Proteomes" id="UP000442707"/>
    </source>
</evidence>
<comment type="caution">
    <text evidence="1">The sequence shown here is derived from an EMBL/GenBank/DDBJ whole genome shotgun (WGS) entry which is preliminary data.</text>
</comment>